<protein>
    <submittedName>
        <fullName evidence="2">Uncharacterized protein</fullName>
    </submittedName>
</protein>
<feature type="compositionally biased region" description="Basic and acidic residues" evidence="1">
    <location>
        <begin position="106"/>
        <end position="115"/>
    </location>
</feature>
<gene>
    <name evidence="2" type="ORF">TE42_08740</name>
</gene>
<dbReference type="Proteomes" id="UP000035067">
    <property type="component" value="Unassembled WGS sequence"/>
</dbReference>
<dbReference type="PATRIC" id="fig|1604020.3.peg.1768"/>
<name>A0A0G2IVP5_9SYNE</name>
<comment type="caution">
    <text evidence="2">The sequence shown here is derived from an EMBL/GenBank/DDBJ whole genome shotgun (WGS) entry which is preliminary data.</text>
</comment>
<evidence type="ECO:0000313" key="2">
    <source>
        <dbReference type="EMBL" id="KKZ11061.1"/>
    </source>
</evidence>
<dbReference type="EMBL" id="JXQG01000064">
    <property type="protein sequence ID" value="KKZ11061.1"/>
    <property type="molecule type" value="Genomic_DNA"/>
</dbReference>
<evidence type="ECO:0000256" key="1">
    <source>
        <dbReference type="SAM" id="MobiDB-lite"/>
    </source>
</evidence>
<sequence length="155" mass="16510">QAILLQQGKVVSWDGSQVVVQVSQTWLGMAEARRTLLEQAIAATLGKDAHLVLTGAESREAGRGQRPVSPPELPPKPSRRVVQPSDQDPVKPSQIGPQAKPQPRPLEPHHNRREPSPSASSGTPPDASGASLDAVARNLANFFNGEVVDSNNDIP</sequence>
<feature type="non-terminal residue" evidence="2">
    <location>
        <position position="1"/>
    </location>
</feature>
<reference evidence="2 3" key="1">
    <citation type="submission" date="2015-01" db="EMBL/GenBank/DDBJ databases">
        <title>Lifestyle Evolution in Cyanobacterial Symbionts of Sponges.</title>
        <authorList>
            <person name="Burgsdorf I."/>
            <person name="Slaby B.M."/>
            <person name="Handley K.M."/>
            <person name="Haber M."/>
            <person name="Blom J."/>
            <person name="Marshall C.W."/>
            <person name="Gilbert J.A."/>
            <person name="Hentschel U."/>
            <person name="Steindler L."/>
        </authorList>
    </citation>
    <scope>NUCLEOTIDE SEQUENCE [LARGE SCALE GENOMIC DNA]</scope>
    <source>
        <strain evidence="2">SP3</strain>
    </source>
</reference>
<feature type="region of interest" description="Disordered" evidence="1">
    <location>
        <begin position="54"/>
        <end position="133"/>
    </location>
</feature>
<dbReference type="AlphaFoldDB" id="A0A0G2IVP5"/>
<accession>A0A0G2IVP5</accession>
<proteinExistence type="predicted"/>
<evidence type="ECO:0000313" key="3">
    <source>
        <dbReference type="Proteomes" id="UP000035067"/>
    </source>
</evidence>
<organism evidence="2 3">
    <name type="scientific">Candidatus Synechococcus spongiarum SP3</name>
    <dbReference type="NCBI Taxonomy" id="1604020"/>
    <lineage>
        <taxon>Bacteria</taxon>
        <taxon>Bacillati</taxon>
        <taxon>Cyanobacteriota</taxon>
        <taxon>Cyanophyceae</taxon>
        <taxon>Synechococcales</taxon>
        <taxon>Synechococcaceae</taxon>
        <taxon>Synechococcus</taxon>
    </lineage>
</organism>